<reference evidence="6 7" key="1">
    <citation type="submission" date="2016-10" db="EMBL/GenBank/DDBJ databases">
        <authorList>
            <person name="de Groot N.N."/>
        </authorList>
    </citation>
    <scope>NUCLEOTIDE SEQUENCE [LARGE SCALE GENOMIC DNA]</scope>
    <source>
        <strain evidence="6 7">CGMCC 1.6114</strain>
    </source>
</reference>
<dbReference type="AlphaFoldDB" id="A0A1I6VT27"/>
<accession>A0A1I6VT27</accession>
<dbReference type="Gene3D" id="1.10.1420.10">
    <property type="match status" value="1"/>
</dbReference>
<evidence type="ECO:0000256" key="3">
    <source>
        <dbReference type="ARBA" id="ARBA00023125"/>
    </source>
</evidence>
<dbReference type="GO" id="GO:0140664">
    <property type="term" value="F:ATP-dependent DNA damage sensor activity"/>
    <property type="evidence" value="ECO:0007669"/>
    <property type="project" value="InterPro"/>
</dbReference>
<dbReference type="GO" id="GO:0030983">
    <property type="term" value="F:mismatched DNA binding"/>
    <property type="evidence" value="ECO:0007669"/>
    <property type="project" value="InterPro"/>
</dbReference>
<dbReference type="InterPro" id="IPR036187">
    <property type="entry name" value="DNA_mismatch_repair_MutS_sf"/>
</dbReference>
<evidence type="ECO:0000259" key="5">
    <source>
        <dbReference type="SMART" id="SM00534"/>
    </source>
</evidence>
<dbReference type="PANTHER" id="PTHR11361">
    <property type="entry name" value="DNA MISMATCH REPAIR PROTEIN MUTS FAMILY MEMBER"/>
    <property type="match status" value="1"/>
</dbReference>
<keyword evidence="4" id="KW-1133">Transmembrane helix</keyword>
<keyword evidence="1" id="KW-0547">Nucleotide-binding</keyword>
<evidence type="ECO:0000256" key="2">
    <source>
        <dbReference type="ARBA" id="ARBA00022840"/>
    </source>
</evidence>
<dbReference type="SUPFAM" id="SSF52540">
    <property type="entry name" value="P-loop containing nucleoside triphosphate hydrolases"/>
    <property type="match status" value="1"/>
</dbReference>
<keyword evidence="3" id="KW-0238">DNA-binding</keyword>
<feature type="transmembrane region" description="Helical" evidence="4">
    <location>
        <begin position="51"/>
        <end position="73"/>
    </location>
</feature>
<feature type="transmembrane region" description="Helical" evidence="4">
    <location>
        <begin position="208"/>
        <end position="227"/>
    </location>
</feature>
<dbReference type="GO" id="GO:0005829">
    <property type="term" value="C:cytosol"/>
    <property type="evidence" value="ECO:0007669"/>
    <property type="project" value="TreeGrafter"/>
</dbReference>
<keyword evidence="4" id="KW-0472">Membrane</keyword>
<dbReference type="OrthoDB" id="9802448at2"/>
<keyword evidence="2" id="KW-0067">ATP-binding</keyword>
<evidence type="ECO:0000313" key="7">
    <source>
        <dbReference type="Proteomes" id="UP000183209"/>
    </source>
</evidence>
<dbReference type="PANTHER" id="PTHR11361:SF99">
    <property type="entry name" value="DNA MISMATCH REPAIR PROTEIN"/>
    <property type="match status" value="1"/>
</dbReference>
<protein>
    <submittedName>
        <fullName evidence="6">MutS domain V</fullName>
    </submittedName>
</protein>
<dbReference type="Gene3D" id="3.40.50.300">
    <property type="entry name" value="P-loop containing nucleotide triphosphate hydrolases"/>
    <property type="match status" value="1"/>
</dbReference>
<dbReference type="GO" id="GO:0006298">
    <property type="term" value="P:mismatch repair"/>
    <property type="evidence" value="ECO:0007669"/>
    <property type="project" value="InterPro"/>
</dbReference>
<evidence type="ECO:0000256" key="4">
    <source>
        <dbReference type="SAM" id="Phobius"/>
    </source>
</evidence>
<name>A0A1I6VT27_9FLAO</name>
<feature type="domain" description="DNA mismatch repair proteins mutS family" evidence="5">
    <location>
        <begin position="412"/>
        <end position="584"/>
    </location>
</feature>
<dbReference type="InterPro" id="IPR027417">
    <property type="entry name" value="P-loop_NTPase"/>
</dbReference>
<dbReference type="InterPro" id="IPR045076">
    <property type="entry name" value="MutS"/>
</dbReference>
<dbReference type="Proteomes" id="UP000183209">
    <property type="component" value="Unassembled WGS sequence"/>
</dbReference>
<dbReference type="RefSeq" id="WP_074980233.1">
    <property type="nucleotide sequence ID" value="NZ_FPAG01000012.1"/>
</dbReference>
<dbReference type="SUPFAM" id="SSF48334">
    <property type="entry name" value="DNA repair protein MutS, domain III"/>
    <property type="match status" value="1"/>
</dbReference>
<dbReference type="GO" id="GO:0005524">
    <property type="term" value="F:ATP binding"/>
    <property type="evidence" value="ECO:0007669"/>
    <property type="project" value="UniProtKB-KW"/>
</dbReference>
<organism evidence="6 7">
    <name type="scientific">Zhouia amylolytica</name>
    <dbReference type="NCBI Taxonomy" id="376730"/>
    <lineage>
        <taxon>Bacteria</taxon>
        <taxon>Pseudomonadati</taxon>
        <taxon>Bacteroidota</taxon>
        <taxon>Flavobacteriia</taxon>
        <taxon>Flavobacteriales</taxon>
        <taxon>Flavobacteriaceae</taxon>
        <taxon>Zhouia</taxon>
    </lineage>
</organism>
<proteinExistence type="predicted"/>
<sequence length="587" mass="66918">MPASFYTQEIENYQSALKAINKKLLFFSMLRLTVFLLAVVGIYFFSGNWTLITVIAIICTTVFLGLVSHYSNLQYEKKKTQKLIEINQNELRFLKRDYHEFDTGEEFSDANHFYSYDIDLFGKGSFFQYLNRTATPEGKKELAEILLHNDPVDIEKKQRVIKDLASKPKWRQVYSAIANLIESDLSTKTLVNWIKGYQSFTPKYAKPISIGFSIISLGVITTAILNIIPESFAIYWFFIGLTITGRYFKKTNLLSDRSGKAKEVLQQYHQLLNLIEEASFSAEILKAKQVIINSKREKASGILKKLSKAIDSLDQRNNMLFGVLANGFLLWDLRHAKTIEEWIHTYKEDVDHWFEIIAYIDTQNSLATFAYNHPGYHYPTICDKKGIEAQGLGHPLLNPENRVDNNFNIQNKEFFIVTGANMAGKSTFLRTVSLSIVMANCGLPVCASSFDYSPMKLITSMRTSDSLADGASYFFSELQRLKFIVEAIKTSRYFIILDEILKGTNSTDKAMGSRKLVERLVKSNATGIIATHDLSLCEVAQELDAVKNYYFDAIIANDELSFSYELKEGICQNMNASFLLKHMDIVE</sequence>
<dbReference type="SMART" id="SM00534">
    <property type="entry name" value="MUTSac"/>
    <property type="match status" value="1"/>
</dbReference>
<dbReference type="Pfam" id="PF00488">
    <property type="entry name" value="MutS_V"/>
    <property type="match status" value="1"/>
</dbReference>
<evidence type="ECO:0000313" key="6">
    <source>
        <dbReference type="EMBL" id="SFT16564.1"/>
    </source>
</evidence>
<evidence type="ECO:0000256" key="1">
    <source>
        <dbReference type="ARBA" id="ARBA00022741"/>
    </source>
</evidence>
<dbReference type="InterPro" id="IPR000432">
    <property type="entry name" value="DNA_mismatch_repair_MutS_C"/>
</dbReference>
<feature type="transmembrane region" description="Helical" evidence="4">
    <location>
        <begin position="24"/>
        <end position="45"/>
    </location>
</feature>
<gene>
    <name evidence="6" type="ORF">SAMN04487906_3323</name>
</gene>
<dbReference type="EMBL" id="FPAG01000012">
    <property type="protein sequence ID" value="SFT16564.1"/>
    <property type="molecule type" value="Genomic_DNA"/>
</dbReference>
<keyword evidence="4" id="KW-0812">Transmembrane</keyword>